<accession>A0A4S4N0H0</accession>
<dbReference type="PANTHER" id="PTHR34310:SF5">
    <property type="entry name" value="DUF427 DOMAIN PROTEIN (AFU_ORTHOLOGUE AFUA_3G02220)"/>
    <property type="match status" value="1"/>
</dbReference>
<dbReference type="OrthoDB" id="18996at2759"/>
<evidence type="ECO:0000259" key="1">
    <source>
        <dbReference type="Pfam" id="PF04248"/>
    </source>
</evidence>
<dbReference type="Proteomes" id="UP000308730">
    <property type="component" value="Unassembled WGS sequence"/>
</dbReference>
<dbReference type="Pfam" id="PF04248">
    <property type="entry name" value="NTP_transf_9"/>
    <property type="match status" value="1"/>
</dbReference>
<reference evidence="2 3" key="1">
    <citation type="submission" date="2019-02" db="EMBL/GenBank/DDBJ databases">
        <title>Genome sequencing of the rare red list fungi Antrodiella citrinella (Flaviporus citrinellus).</title>
        <authorList>
            <person name="Buettner E."/>
            <person name="Kellner H."/>
        </authorList>
    </citation>
    <scope>NUCLEOTIDE SEQUENCE [LARGE SCALE GENOMIC DNA]</scope>
    <source>
        <strain evidence="2 3">DSM 108506</strain>
    </source>
</reference>
<dbReference type="EMBL" id="SGPM01000046">
    <property type="protein sequence ID" value="THH31467.1"/>
    <property type="molecule type" value="Genomic_DNA"/>
</dbReference>
<dbReference type="Gene3D" id="2.170.150.40">
    <property type="entry name" value="Domain of unknown function (DUF427)"/>
    <property type="match status" value="1"/>
</dbReference>
<sequence>MVKVTLNGTVVAEAANPPVVEGNYYFPPDSVKMEIFSKSNTTSECPWKGLASYYNASVGGNTVKDVAWYYPAPKSKAENIKDHVAFYKSKVTIQD</sequence>
<dbReference type="PANTHER" id="PTHR34310">
    <property type="entry name" value="DUF427 DOMAIN PROTEIN (AFU_ORTHOLOGUE AFUA_3G02220)"/>
    <property type="match status" value="1"/>
</dbReference>
<protein>
    <recommendedName>
        <fullName evidence="1">DUF427 domain-containing protein</fullName>
    </recommendedName>
</protein>
<comment type="caution">
    <text evidence="2">The sequence shown here is derived from an EMBL/GenBank/DDBJ whole genome shotgun (WGS) entry which is preliminary data.</text>
</comment>
<gene>
    <name evidence="2" type="ORF">EUX98_g2709</name>
</gene>
<dbReference type="InterPro" id="IPR038694">
    <property type="entry name" value="DUF427_sf"/>
</dbReference>
<dbReference type="AlphaFoldDB" id="A0A4S4N0H0"/>
<organism evidence="2 3">
    <name type="scientific">Antrodiella citrinella</name>
    <dbReference type="NCBI Taxonomy" id="2447956"/>
    <lineage>
        <taxon>Eukaryota</taxon>
        <taxon>Fungi</taxon>
        <taxon>Dikarya</taxon>
        <taxon>Basidiomycota</taxon>
        <taxon>Agaricomycotina</taxon>
        <taxon>Agaricomycetes</taxon>
        <taxon>Polyporales</taxon>
        <taxon>Steccherinaceae</taxon>
        <taxon>Antrodiella</taxon>
    </lineage>
</organism>
<dbReference type="InterPro" id="IPR007361">
    <property type="entry name" value="DUF427"/>
</dbReference>
<proteinExistence type="predicted"/>
<feature type="domain" description="DUF427" evidence="1">
    <location>
        <begin position="2"/>
        <end position="88"/>
    </location>
</feature>
<evidence type="ECO:0000313" key="2">
    <source>
        <dbReference type="EMBL" id="THH31467.1"/>
    </source>
</evidence>
<evidence type="ECO:0000313" key="3">
    <source>
        <dbReference type="Proteomes" id="UP000308730"/>
    </source>
</evidence>
<keyword evidence="3" id="KW-1185">Reference proteome</keyword>
<name>A0A4S4N0H0_9APHY</name>